<name>A0A840TM57_9BACT</name>
<evidence type="ECO:0000313" key="2">
    <source>
        <dbReference type="EMBL" id="MBB5284681.1"/>
    </source>
</evidence>
<proteinExistence type="predicted"/>
<protein>
    <submittedName>
        <fullName evidence="2">Uncharacterized protein</fullName>
    </submittedName>
</protein>
<dbReference type="Proteomes" id="UP000557307">
    <property type="component" value="Unassembled WGS sequence"/>
</dbReference>
<comment type="caution">
    <text evidence="2">The sequence shown here is derived from an EMBL/GenBank/DDBJ whole genome shotgun (WGS) entry which is preliminary data.</text>
</comment>
<gene>
    <name evidence="2" type="ORF">HNQ92_002824</name>
</gene>
<evidence type="ECO:0000313" key="3">
    <source>
        <dbReference type="Proteomes" id="UP000557307"/>
    </source>
</evidence>
<dbReference type="EMBL" id="JACHGF010000003">
    <property type="protein sequence ID" value="MBB5284681.1"/>
    <property type="molecule type" value="Genomic_DNA"/>
</dbReference>
<reference evidence="2 3" key="1">
    <citation type="submission" date="2020-08" db="EMBL/GenBank/DDBJ databases">
        <title>Genomic Encyclopedia of Type Strains, Phase IV (KMG-IV): sequencing the most valuable type-strain genomes for metagenomic binning, comparative biology and taxonomic classification.</title>
        <authorList>
            <person name="Goeker M."/>
        </authorList>
    </citation>
    <scope>NUCLEOTIDE SEQUENCE [LARGE SCALE GENOMIC DNA]</scope>
    <source>
        <strain evidence="2 3">DSM 105074</strain>
    </source>
</reference>
<dbReference type="AlphaFoldDB" id="A0A840TM57"/>
<keyword evidence="3" id="KW-1185">Reference proteome</keyword>
<organism evidence="2 3">
    <name type="scientific">Rhabdobacter roseus</name>
    <dbReference type="NCBI Taxonomy" id="1655419"/>
    <lineage>
        <taxon>Bacteria</taxon>
        <taxon>Pseudomonadati</taxon>
        <taxon>Bacteroidota</taxon>
        <taxon>Cytophagia</taxon>
        <taxon>Cytophagales</taxon>
        <taxon>Cytophagaceae</taxon>
        <taxon>Rhabdobacter</taxon>
    </lineage>
</organism>
<accession>A0A840TM57</accession>
<feature type="region of interest" description="Disordered" evidence="1">
    <location>
        <begin position="1"/>
        <end position="38"/>
    </location>
</feature>
<sequence>METRKGTFPPAAAQPARYILSQKKYPPQREVPGDFVHS</sequence>
<evidence type="ECO:0000256" key="1">
    <source>
        <dbReference type="SAM" id="MobiDB-lite"/>
    </source>
</evidence>